<organism evidence="2 3">
    <name type="scientific">Gigaspora margarita</name>
    <dbReference type="NCBI Taxonomy" id="4874"/>
    <lineage>
        <taxon>Eukaryota</taxon>
        <taxon>Fungi</taxon>
        <taxon>Fungi incertae sedis</taxon>
        <taxon>Mucoromycota</taxon>
        <taxon>Glomeromycotina</taxon>
        <taxon>Glomeromycetes</taxon>
        <taxon>Diversisporales</taxon>
        <taxon>Gigasporaceae</taxon>
        <taxon>Gigaspora</taxon>
    </lineage>
</organism>
<accession>A0ABN7XDH3</accession>
<protein>
    <submittedName>
        <fullName evidence="2">26218_t:CDS:1</fullName>
    </submittedName>
</protein>
<feature type="non-terminal residue" evidence="2">
    <location>
        <position position="1"/>
    </location>
</feature>
<evidence type="ECO:0000259" key="1">
    <source>
        <dbReference type="Pfam" id="PF21530"/>
    </source>
</evidence>
<dbReference type="Proteomes" id="UP000789901">
    <property type="component" value="Unassembled WGS sequence"/>
</dbReference>
<comment type="caution">
    <text evidence="2">The sequence shown here is derived from an EMBL/GenBank/DDBJ whole genome shotgun (WGS) entry which is preliminary data.</text>
</comment>
<dbReference type="CDD" id="cd18809">
    <property type="entry name" value="SF1_C_RecD"/>
    <property type="match status" value="1"/>
</dbReference>
<dbReference type="PANTHER" id="PTHR10492">
    <property type="match status" value="1"/>
</dbReference>
<name>A0ABN7XDH3_GIGMA</name>
<feature type="domain" description="DNA helicase Pif1-like 2B" evidence="1">
    <location>
        <begin position="133"/>
        <end position="176"/>
    </location>
</feature>
<sequence length="295" mass="33982">YSLLWSAVKIFRLHQNMRVENDPEADEFKSFLLKIGNGTEKTINNDMIKVPDRIIIDWHNEQSIQTLIEQVYLTLSIDSSNPMYFTDKAILTTKNEYVDCINDTILNQLPNEGITYRSFDSVTDDTHNLYQQEFLNSINASEIPPHELHLKINTPIICLRNLDPINGLCNGTKLICKAFNLNVIEAEIATGNQRGRRIFLPQIPFMTSETRFPFTLKRKQFPVKLAFAMTINKSQGQTISHVGLYLPEHVFTHSQLYVAFSRVRSYRNIKVLIKNGKIPGRQGTYAKNVVYKEIL</sequence>
<evidence type="ECO:0000313" key="3">
    <source>
        <dbReference type="Proteomes" id="UP000789901"/>
    </source>
</evidence>
<dbReference type="SUPFAM" id="SSF52540">
    <property type="entry name" value="P-loop containing nucleoside triphosphate hydrolases"/>
    <property type="match status" value="1"/>
</dbReference>
<dbReference type="InterPro" id="IPR049163">
    <property type="entry name" value="Pif1-like_2B_dom"/>
</dbReference>
<evidence type="ECO:0000313" key="2">
    <source>
        <dbReference type="EMBL" id="CAG8851683.1"/>
    </source>
</evidence>
<dbReference type="Gene3D" id="3.40.50.300">
    <property type="entry name" value="P-loop containing nucleotide triphosphate hydrolases"/>
    <property type="match status" value="1"/>
</dbReference>
<gene>
    <name evidence="2" type="ORF">GMARGA_LOCUS40865</name>
</gene>
<dbReference type="PANTHER" id="PTHR10492:SF57">
    <property type="entry name" value="ATP-DEPENDENT DNA HELICASE"/>
    <property type="match status" value="1"/>
</dbReference>
<reference evidence="2 3" key="1">
    <citation type="submission" date="2021-06" db="EMBL/GenBank/DDBJ databases">
        <authorList>
            <person name="Kallberg Y."/>
            <person name="Tangrot J."/>
            <person name="Rosling A."/>
        </authorList>
    </citation>
    <scope>NUCLEOTIDE SEQUENCE [LARGE SCALE GENOMIC DNA]</scope>
    <source>
        <strain evidence="2 3">120-4 pot B 10/14</strain>
    </source>
</reference>
<dbReference type="InterPro" id="IPR027417">
    <property type="entry name" value="P-loop_NTPase"/>
</dbReference>
<keyword evidence="3" id="KW-1185">Reference proteome</keyword>
<proteinExistence type="predicted"/>
<feature type="non-terminal residue" evidence="2">
    <location>
        <position position="295"/>
    </location>
</feature>
<dbReference type="EMBL" id="CAJVQB010107346">
    <property type="protein sequence ID" value="CAG8851683.1"/>
    <property type="molecule type" value="Genomic_DNA"/>
</dbReference>
<dbReference type="Pfam" id="PF21530">
    <property type="entry name" value="Pif1_2B_dom"/>
    <property type="match status" value="1"/>
</dbReference>